<evidence type="ECO:0000313" key="7">
    <source>
        <dbReference type="Proteomes" id="UP000031829"/>
    </source>
</evidence>
<evidence type="ECO:0000256" key="5">
    <source>
        <dbReference type="ARBA" id="ARBA00023136"/>
    </source>
</evidence>
<dbReference type="PANTHER" id="PTHR33545:SF5">
    <property type="entry name" value="UPF0750 MEMBRANE PROTEIN YITT"/>
    <property type="match status" value="1"/>
</dbReference>
<reference evidence="6 7" key="1">
    <citation type="journal article" date="2015" name="Genome Announc.">
        <title>Complete genome sequences for 35 biothreat assay-relevant bacillus species.</title>
        <authorList>
            <person name="Johnson S.L."/>
            <person name="Daligault H.E."/>
            <person name="Davenport K.W."/>
            <person name="Jaissle J."/>
            <person name="Frey K.G."/>
            <person name="Ladner J.T."/>
            <person name="Broomall S.M."/>
            <person name="Bishop-Lilly K.A."/>
            <person name="Bruce D.C."/>
            <person name="Gibbons H.S."/>
            <person name="Coyne S.R."/>
            <person name="Lo C.C."/>
            <person name="Meincke L."/>
            <person name="Munk A.C."/>
            <person name="Koroleva G.I."/>
            <person name="Rosenzweig C.N."/>
            <person name="Palacios G.F."/>
            <person name="Redden C.L."/>
            <person name="Minogue T.D."/>
            <person name="Chain P.S."/>
        </authorList>
    </citation>
    <scope>NUCLEOTIDE SEQUENCE [LARGE SCALE GENOMIC DNA]</scope>
    <source>
        <strain evidence="7">ATCC 14581 / DSM 32 / JCM 2506 / NBRC 15308 / NCIMB 9376 / NCTC 10342 / NRRL B-14308 / VKM B-512</strain>
    </source>
</reference>
<dbReference type="RefSeq" id="WP_016764744.1">
    <property type="nucleotide sequence ID" value="NZ_BCVB01000006.1"/>
</dbReference>
<dbReference type="PANTHER" id="PTHR33545">
    <property type="entry name" value="UPF0750 MEMBRANE PROTEIN YITT-RELATED"/>
    <property type="match status" value="1"/>
</dbReference>
<proteinExistence type="predicted"/>
<dbReference type="GeneID" id="93643516"/>
<gene>
    <name evidence="6" type="ORF">BG04_5576</name>
</gene>
<dbReference type="GO" id="GO:0005886">
    <property type="term" value="C:plasma membrane"/>
    <property type="evidence" value="ECO:0007669"/>
    <property type="project" value="UniProtKB-SubCell"/>
</dbReference>
<dbReference type="EMBL" id="CP009920">
    <property type="protein sequence ID" value="AJI23439.1"/>
    <property type="molecule type" value="Genomic_DNA"/>
</dbReference>
<accession>A0A0B6AUD8</accession>
<comment type="subcellular location">
    <subcellularLocation>
        <location evidence="1">Cell membrane</location>
        <topology evidence="1">Multi-pass membrane protein</topology>
    </subcellularLocation>
</comment>
<dbReference type="InterPro" id="IPR003740">
    <property type="entry name" value="YitT"/>
</dbReference>
<dbReference type="KEGG" id="bmeg:BG04_5576"/>
<protein>
    <recommendedName>
        <fullName evidence="8">YitT family protein</fullName>
    </recommendedName>
</protein>
<keyword evidence="4" id="KW-1133">Transmembrane helix</keyword>
<evidence type="ECO:0008006" key="8">
    <source>
        <dbReference type="Google" id="ProtNLM"/>
    </source>
</evidence>
<evidence type="ECO:0000256" key="1">
    <source>
        <dbReference type="ARBA" id="ARBA00004651"/>
    </source>
</evidence>
<dbReference type="AlphaFoldDB" id="A0A0B6AUD8"/>
<keyword evidence="5" id="KW-0472">Membrane</keyword>
<keyword evidence="2" id="KW-1003">Cell membrane</keyword>
<dbReference type="Proteomes" id="UP000031829">
    <property type="component" value="Chromosome"/>
</dbReference>
<evidence type="ECO:0000256" key="3">
    <source>
        <dbReference type="ARBA" id="ARBA00022692"/>
    </source>
</evidence>
<sequence>MVSICCGSLLIGLGLNGFIAPYHLLDGGLIGFGLIVYYVFGTPIGLSIFFLNVPVYLYAFFRHRQNFFYGSIGLFVSFFMTEWLSILEGTLELPLLFSSLLGGALVGMGIGLMLRYGISSDGLDLIAIIVSKKWKINIGITIFILDSTIMIVGLHIIGFTAFCYSMLVITMSSIMIMLFTSPRWLSS</sequence>
<dbReference type="HOGENOM" id="CLU_063199_4_1_9"/>
<dbReference type="Pfam" id="PF02588">
    <property type="entry name" value="YitT_membrane"/>
    <property type="match status" value="1"/>
</dbReference>
<organism evidence="6 7">
    <name type="scientific">Priestia megaterium (strain ATCC 14581 / DSM 32 / CCUG 1817 / JCM 2506 / NBRC 15308 / NCIMB 9376 / NCTC 10342 / NRRL B-14308 / VKM B-512 / Ford 19)</name>
    <name type="common">Bacillus megaterium</name>
    <dbReference type="NCBI Taxonomy" id="1348623"/>
    <lineage>
        <taxon>Bacteria</taxon>
        <taxon>Bacillati</taxon>
        <taxon>Bacillota</taxon>
        <taxon>Bacilli</taxon>
        <taxon>Bacillales</taxon>
        <taxon>Bacillaceae</taxon>
        <taxon>Priestia</taxon>
    </lineage>
</organism>
<dbReference type="InterPro" id="IPR051461">
    <property type="entry name" value="UPF0750_membrane"/>
</dbReference>
<evidence type="ECO:0000256" key="4">
    <source>
        <dbReference type="ARBA" id="ARBA00022989"/>
    </source>
</evidence>
<evidence type="ECO:0000256" key="2">
    <source>
        <dbReference type="ARBA" id="ARBA00022475"/>
    </source>
</evidence>
<name>A0A0B6AUD8_PRIM2</name>
<evidence type="ECO:0000313" key="6">
    <source>
        <dbReference type="EMBL" id="AJI23439.1"/>
    </source>
</evidence>
<keyword evidence="3" id="KW-0812">Transmembrane</keyword>